<reference evidence="5" key="1">
    <citation type="submission" date="2020-05" db="EMBL/GenBank/DDBJ databases">
        <authorList>
            <person name="Chiriac C."/>
            <person name="Salcher M."/>
            <person name="Ghai R."/>
            <person name="Kavagutti S V."/>
        </authorList>
    </citation>
    <scope>NUCLEOTIDE SEQUENCE</scope>
</reference>
<organism evidence="5">
    <name type="scientific">uncultured Caudovirales phage</name>
    <dbReference type="NCBI Taxonomy" id="2100421"/>
    <lineage>
        <taxon>Viruses</taxon>
        <taxon>Duplodnaviria</taxon>
        <taxon>Heunggongvirae</taxon>
        <taxon>Uroviricota</taxon>
        <taxon>Caudoviricetes</taxon>
        <taxon>Peduoviridae</taxon>
        <taxon>Maltschvirus</taxon>
        <taxon>Maltschvirus maltsch</taxon>
    </lineage>
</organism>
<dbReference type="GO" id="GO:0003676">
    <property type="term" value="F:nucleic acid binding"/>
    <property type="evidence" value="ECO:0007669"/>
    <property type="project" value="InterPro"/>
</dbReference>
<proteinExistence type="predicted"/>
<evidence type="ECO:0000256" key="3">
    <source>
        <dbReference type="ARBA" id="ARBA00022840"/>
    </source>
</evidence>
<evidence type="ECO:0000256" key="2">
    <source>
        <dbReference type="ARBA" id="ARBA00022801"/>
    </source>
</evidence>
<name>A0A6J7XC19_9CAUD</name>
<dbReference type="SUPFAM" id="SSF52540">
    <property type="entry name" value="P-loop containing nucleoside triphosphate hydrolases"/>
    <property type="match status" value="1"/>
</dbReference>
<dbReference type="InterPro" id="IPR014013">
    <property type="entry name" value="Helic_SF1/SF2_ATP-bd_DinG/Rad3"/>
</dbReference>
<dbReference type="PROSITE" id="PS51193">
    <property type="entry name" value="HELICASE_ATP_BIND_2"/>
    <property type="match status" value="1"/>
</dbReference>
<dbReference type="InterPro" id="IPR045028">
    <property type="entry name" value="DinG/Rad3-like"/>
</dbReference>
<dbReference type="SMART" id="SM00491">
    <property type="entry name" value="HELICc2"/>
    <property type="match status" value="1"/>
</dbReference>
<evidence type="ECO:0000256" key="1">
    <source>
        <dbReference type="ARBA" id="ARBA00022741"/>
    </source>
</evidence>
<sequence>MTSNLISQFPLDYTPSRQQIDIISRIEKAFLNKKKFVICCAPTGSGKSFVSRTIGNCSKEPSSEFKQLISSYDAYKMDFDGNYSYEQECNNEPPSGTFALTISKSLQDQYHELFTEADILKGKTNYVCDVDKNFDVELAPCTFATSLRDQCWEANRCPYYTARNNALLSPFSVLNYKMFLALPGHVKKKNFIVCDEASELEDELIRQFSAEISYEKLTHYNIPHTTLVTDSKERALIWLNDLLDPISTEISRFADKASNKSKNLFTQSEKIKYQFLKNLHRSLSVIATHWNECDYVVDIDSKRVILTPLKANTLSKYIFDYGDKIVLLSATIIDHKHFAQSLGIKDYEYIEVESVFDSNKSPIYISSKYKPNYKNLKNVLPGICEQIKLIMNHHHNEKGIIHTHSNDITSFVKDRLSSTGRLLCRDTNNTNEDILKLHSETNDPTVLASPSLVYGIDLKDSLARFQIIVKLPFLPLSSKRIKKLFELDKEWYENKMLNAIVQASGRATRGINDYSTTYILDGNFINVVHRAKNKLPKHFIERIH</sequence>
<dbReference type="Pfam" id="PF13307">
    <property type="entry name" value="Helicase_C_2"/>
    <property type="match status" value="1"/>
</dbReference>
<dbReference type="Gene3D" id="3.40.50.300">
    <property type="entry name" value="P-loop containing nucleotide triphosphate hydrolases"/>
    <property type="match status" value="2"/>
</dbReference>
<dbReference type="GO" id="GO:0003678">
    <property type="term" value="F:DNA helicase activity"/>
    <property type="evidence" value="ECO:0007669"/>
    <property type="project" value="TreeGrafter"/>
</dbReference>
<dbReference type="InterPro" id="IPR027417">
    <property type="entry name" value="P-loop_NTPase"/>
</dbReference>
<keyword evidence="5" id="KW-0347">Helicase</keyword>
<dbReference type="GO" id="GO:0006139">
    <property type="term" value="P:nucleobase-containing compound metabolic process"/>
    <property type="evidence" value="ECO:0007669"/>
    <property type="project" value="InterPro"/>
</dbReference>
<keyword evidence="3" id="KW-0067">ATP-binding</keyword>
<gene>
    <name evidence="5" type="ORF">UFOVP760_222</name>
</gene>
<keyword evidence="1" id="KW-0547">Nucleotide-binding</keyword>
<dbReference type="GO" id="GO:0005524">
    <property type="term" value="F:ATP binding"/>
    <property type="evidence" value="ECO:0007669"/>
    <property type="project" value="UniProtKB-KW"/>
</dbReference>
<evidence type="ECO:0000313" key="5">
    <source>
        <dbReference type="EMBL" id="CAB5226447.1"/>
    </source>
</evidence>
<dbReference type="PANTHER" id="PTHR11472">
    <property type="entry name" value="DNA REPAIR DEAD HELICASE RAD3/XP-D SUBFAMILY MEMBER"/>
    <property type="match status" value="1"/>
</dbReference>
<dbReference type="PANTHER" id="PTHR11472:SF34">
    <property type="entry name" value="REGULATOR OF TELOMERE ELONGATION HELICASE 1"/>
    <property type="match status" value="1"/>
</dbReference>
<dbReference type="InterPro" id="IPR006555">
    <property type="entry name" value="ATP-dep_Helicase_C"/>
</dbReference>
<protein>
    <submittedName>
        <fullName evidence="5">ATP-dependent helicase, C-terminal</fullName>
    </submittedName>
</protein>
<feature type="domain" description="Helicase ATP-binding" evidence="4">
    <location>
        <begin position="5"/>
        <end position="243"/>
    </location>
</feature>
<keyword evidence="2" id="KW-0378">Hydrolase</keyword>
<dbReference type="GO" id="GO:0016818">
    <property type="term" value="F:hydrolase activity, acting on acid anhydrides, in phosphorus-containing anhydrides"/>
    <property type="evidence" value="ECO:0007669"/>
    <property type="project" value="InterPro"/>
</dbReference>
<dbReference type="EMBL" id="LR798360">
    <property type="protein sequence ID" value="CAB5226447.1"/>
    <property type="molecule type" value="Genomic_DNA"/>
</dbReference>
<evidence type="ECO:0000259" key="4">
    <source>
        <dbReference type="PROSITE" id="PS51193"/>
    </source>
</evidence>
<accession>A0A6J7XC19</accession>